<sequence length="1228" mass="134638">MHHRRHLMPEEAMSGSGSSDRNAAETTSTDELRARELYKYFRPPAKDGEAPDTILTAHAQLVAWRLDAERAMITLIDEHVQYFVAESTKTLHLDNAHAYDHPDDAQWAGCVRVSKAGRLCEHTIAASPPQSGGPAYFEVLDLGKDTRFNSLDFVAGPPYFRNYAGVPLRTAKGINIGSIFVIGSKIRPPLTAAERHFLGDVANNVMKHLEMLKDRRDCERSLTMSACMSAYIDPLNTQAATKIDVHGKPASNMPPLASTADVEDDTGRIGKFRRAADFLLKGLNYDESGGGVMFLDTLSVGDRAKYSTDENTATSSDPESDDEAQSRIDISPFNDMNQDWISNSDLNKAVNTTEILAHATRLEETSRSDGSAVPQTGILSPEYLSKLIKRFPNGRMFTFNSYGHSLASSSDEAPRHPLRSDVSSSYTMNAKRHEMKGLRHCFPTARQIIFLPIWDSTTSRWAVCITYHNSRFRTLSYKSEFVYCATFGNLLIAELTKLMSLQAGRQKNDFIASISHELRSPLHGILASCEFLEDTELSPFQQSLVDTATGCSRTLLDTINMVLDFSKINRFEKLAHQSNKARRNLFADSRSKILQSSLNTQRVIDVAALVEEVIDSTIAGYAFEDRLNNKGAMSADAPSPATPETPVDKMILFKDSSLKFILDISVQDWTYCSDPGALRRIVMNLVENATRFTKDGFVHVKLQSGRSKSSRGLPFILLTVSDTGRGISPTYLKDTLFTPFSQESSLTHGSGLGLSLVKSVIRTLGGKINIESVVDEGTSVTVKLPMIRKGRDDKPSLGNFDNAAERNRSIAIGAVRACTLGKTAAINWHLSPEIPLIQRKALELLQRSLLSYLSRWFGLSISPWQHGSTYDVIISDIDGLEALKHADSESFMNGCQHIIINTTASLRPSSNEDGSTPDNISVLNCPFGPFRLAKILRSCLSKTTPGEMNLSEINLGKINTTETLSSVASTTGSLSVEDLSEVLLSSRTSETTEQQCADQAILIDSAEIKESATPAQHHDHTVILTAPWVEAAQNITPRSMSISIAPPKSPLLAVTETDLTSTQPLATEDPTKTSTTGAEPATPPPRMLLVDDNAINLRLLQVFSKKLGCTSFHSAENGLLAVQAYDSLLYATPSAPPTVILMDLSMPVMDGFEATRQIRQSESDYAKQLPAGETSPRSLIIALTGLSSVKDQKEAFAAGVDRYIMKPVNFAKFSLLLLEWQAGGEEKG</sequence>
<dbReference type="GO" id="GO:0000155">
    <property type="term" value="F:phosphorelay sensor kinase activity"/>
    <property type="evidence" value="ECO:0007669"/>
    <property type="project" value="InterPro"/>
</dbReference>
<dbReference type="Proteomes" id="UP001280581">
    <property type="component" value="Unassembled WGS sequence"/>
</dbReference>
<dbReference type="InterPro" id="IPR001789">
    <property type="entry name" value="Sig_transdc_resp-reg_receiver"/>
</dbReference>
<dbReference type="PANTHER" id="PTHR43719:SF28">
    <property type="entry name" value="PEROXIDE STRESS-ACTIVATED HISTIDINE KINASE MAK1-RELATED"/>
    <property type="match status" value="1"/>
</dbReference>
<name>A0AAN6RIW2_9PLEO</name>
<dbReference type="CDD" id="cd17546">
    <property type="entry name" value="REC_hyHK_CKI1_RcsC-like"/>
    <property type="match status" value="1"/>
</dbReference>
<dbReference type="SUPFAM" id="SSF55874">
    <property type="entry name" value="ATPase domain of HSP90 chaperone/DNA topoisomerase II/histidine kinase"/>
    <property type="match status" value="1"/>
</dbReference>
<dbReference type="SUPFAM" id="SSF55781">
    <property type="entry name" value="GAF domain-like"/>
    <property type="match status" value="1"/>
</dbReference>
<dbReference type="EMBL" id="WVTA01000004">
    <property type="protein sequence ID" value="KAK3214073.1"/>
    <property type="molecule type" value="Genomic_DNA"/>
</dbReference>
<organism evidence="8 9">
    <name type="scientific">Pseudopithomyces chartarum</name>
    <dbReference type="NCBI Taxonomy" id="1892770"/>
    <lineage>
        <taxon>Eukaryota</taxon>
        <taxon>Fungi</taxon>
        <taxon>Dikarya</taxon>
        <taxon>Ascomycota</taxon>
        <taxon>Pezizomycotina</taxon>
        <taxon>Dothideomycetes</taxon>
        <taxon>Pleosporomycetidae</taxon>
        <taxon>Pleosporales</taxon>
        <taxon>Massarineae</taxon>
        <taxon>Didymosphaeriaceae</taxon>
        <taxon>Pseudopithomyces</taxon>
    </lineage>
</organism>
<evidence type="ECO:0000259" key="7">
    <source>
        <dbReference type="PROSITE" id="PS50110"/>
    </source>
</evidence>
<evidence type="ECO:0000256" key="2">
    <source>
        <dbReference type="ARBA" id="ARBA00022679"/>
    </source>
</evidence>
<keyword evidence="2" id="KW-0808">Transferase</keyword>
<keyword evidence="1 4" id="KW-0597">Phosphoprotein</keyword>
<feature type="modified residue" description="4-aspartylphosphate" evidence="4">
    <location>
        <position position="1143"/>
    </location>
</feature>
<evidence type="ECO:0000256" key="4">
    <source>
        <dbReference type="PROSITE-ProRule" id="PRU00169"/>
    </source>
</evidence>
<dbReference type="Gene3D" id="3.30.450.40">
    <property type="match status" value="1"/>
</dbReference>
<dbReference type="InterPro" id="IPR011006">
    <property type="entry name" value="CheY-like_superfamily"/>
</dbReference>
<dbReference type="InterPro" id="IPR005467">
    <property type="entry name" value="His_kinase_dom"/>
</dbReference>
<dbReference type="InterPro" id="IPR029016">
    <property type="entry name" value="GAF-like_dom_sf"/>
</dbReference>
<dbReference type="InterPro" id="IPR036890">
    <property type="entry name" value="HATPase_C_sf"/>
</dbReference>
<comment type="caution">
    <text evidence="8">The sequence shown here is derived from an EMBL/GenBank/DDBJ whole genome shotgun (WGS) entry which is preliminary data.</text>
</comment>
<keyword evidence="9" id="KW-1185">Reference proteome</keyword>
<dbReference type="CDD" id="cd00082">
    <property type="entry name" value="HisKA"/>
    <property type="match status" value="1"/>
</dbReference>
<dbReference type="PRINTS" id="PR00344">
    <property type="entry name" value="BCTRLSENSOR"/>
</dbReference>
<dbReference type="PANTHER" id="PTHR43719">
    <property type="entry name" value="TWO-COMPONENT HISTIDINE KINASE"/>
    <property type="match status" value="1"/>
</dbReference>
<dbReference type="SUPFAM" id="SSF47384">
    <property type="entry name" value="Homodimeric domain of signal transducing histidine kinase"/>
    <property type="match status" value="1"/>
</dbReference>
<dbReference type="PROSITE" id="PS50110">
    <property type="entry name" value="RESPONSE_REGULATORY"/>
    <property type="match status" value="1"/>
</dbReference>
<accession>A0AAN6RIW2</accession>
<dbReference type="InterPro" id="IPR003018">
    <property type="entry name" value="GAF"/>
</dbReference>
<dbReference type="InterPro" id="IPR003661">
    <property type="entry name" value="HisK_dim/P_dom"/>
</dbReference>
<reference evidence="8 9" key="1">
    <citation type="submission" date="2021-02" db="EMBL/GenBank/DDBJ databases">
        <title>Genome assembly of Pseudopithomyces chartarum.</title>
        <authorList>
            <person name="Jauregui R."/>
            <person name="Singh J."/>
            <person name="Voisey C."/>
        </authorList>
    </citation>
    <scope>NUCLEOTIDE SEQUENCE [LARGE SCALE GENOMIC DNA]</scope>
    <source>
        <strain evidence="8 9">AGR01</strain>
    </source>
</reference>
<evidence type="ECO:0000256" key="3">
    <source>
        <dbReference type="ARBA" id="ARBA00022777"/>
    </source>
</evidence>
<keyword evidence="3" id="KW-0418">Kinase</keyword>
<dbReference type="Gene3D" id="3.30.565.10">
    <property type="entry name" value="Histidine kinase-like ATPase, C-terminal domain"/>
    <property type="match status" value="1"/>
</dbReference>
<dbReference type="SUPFAM" id="SSF52172">
    <property type="entry name" value="CheY-like"/>
    <property type="match status" value="1"/>
</dbReference>
<proteinExistence type="predicted"/>
<evidence type="ECO:0000313" key="9">
    <source>
        <dbReference type="Proteomes" id="UP001280581"/>
    </source>
</evidence>
<evidence type="ECO:0000259" key="6">
    <source>
        <dbReference type="PROSITE" id="PS50109"/>
    </source>
</evidence>
<dbReference type="PROSITE" id="PS50109">
    <property type="entry name" value="HIS_KIN"/>
    <property type="match status" value="1"/>
</dbReference>
<feature type="compositionally biased region" description="Polar residues" evidence="5">
    <location>
        <begin position="15"/>
        <end position="29"/>
    </location>
</feature>
<protein>
    <submittedName>
        <fullName evidence="8">Uncharacterized protein</fullName>
    </submittedName>
</protein>
<dbReference type="Pfam" id="PF02518">
    <property type="entry name" value="HATPase_c"/>
    <property type="match status" value="1"/>
</dbReference>
<dbReference type="Gene3D" id="1.10.287.130">
    <property type="match status" value="1"/>
</dbReference>
<dbReference type="Pfam" id="PF01590">
    <property type="entry name" value="GAF"/>
    <property type="match status" value="1"/>
</dbReference>
<evidence type="ECO:0000256" key="5">
    <source>
        <dbReference type="SAM" id="MobiDB-lite"/>
    </source>
</evidence>
<dbReference type="SMART" id="SM00448">
    <property type="entry name" value="REC"/>
    <property type="match status" value="1"/>
</dbReference>
<dbReference type="SMART" id="SM00388">
    <property type="entry name" value="HisKA"/>
    <property type="match status" value="1"/>
</dbReference>
<gene>
    <name evidence="8" type="ORF">GRF29_28g1980709</name>
</gene>
<evidence type="ECO:0000256" key="1">
    <source>
        <dbReference type="ARBA" id="ARBA00022553"/>
    </source>
</evidence>
<dbReference type="SMART" id="SM00387">
    <property type="entry name" value="HATPase_c"/>
    <property type="match status" value="1"/>
</dbReference>
<dbReference type="InterPro" id="IPR004358">
    <property type="entry name" value="Sig_transdc_His_kin-like_C"/>
</dbReference>
<feature type="region of interest" description="Disordered" evidence="5">
    <location>
        <begin position="1061"/>
        <end position="1085"/>
    </location>
</feature>
<evidence type="ECO:0000313" key="8">
    <source>
        <dbReference type="EMBL" id="KAK3214073.1"/>
    </source>
</evidence>
<feature type="domain" description="Histidine kinase" evidence="6">
    <location>
        <begin position="513"/>
        <end position="788"/>
    </location>
</feature>
<dbReference type="Pfam" id="PF00512">
    <property type="entry name" value="HisKA"/>
    <property type="match status" value="1"/>
</dbReference>
<feature type="domain" description="Response regulatory" evidence="7">
    <location>
        <begin position="1086"/>
        <end position="1221"/>
    </location>
</feature>
<dbReference type="FunFam" id="1.10.287.130:FF:000023">
    <property type="entry name" value="Sensor histidine kinase/response regulator, putative"/>
    <property type="match status" value="1"/>
</dbReference>
<dbReference type="InterPro" id="IPR050956">
    <property type="entry name" value="2C_system_His_kinase"/>
</dbReference>
<dbReference type="Pfam" id="PF00072">
    <property type="entry name" value="Response_reg"/>
    <property type="match status" value="1"/>
</dbReference>
<feature type="region of interest" description="Disordered" evidence="5">
    <location>
        <begin position="1"/>
        <end position="29"/>
    </location>
</feature>
<dbReference type="Gene3D" id="3.40.50.2300">
    <property type="match status" value="1"/>
</dbReference>
<dbReference type="InterPro" id="IPR003594">
    <property type="entry name" value="HATPase_dom"/>
</dbReference>
<dbReference type="AlphaFoldDB" id="A0AAN6RIW2"/>
<dbReference type="InterPro" id="IPR036097">
    <property type="entry name" value="HisK_dim/P_sf"/>
</dbReference>